<evidence type="ECO:0000313" key="2">
    <source>
        <dbReference type="EMBL" id="KMM39192.1"/>
    </source>
</evidence>
<dbReference type="EMBL" id="LELK01000001">
    <property type="protein sequence ID" value="KMM39192.1"/>
    <property type="molecule type" value="Genomic_DNA"/>
</dbReference>
<evidence type="ECO:0000256" key="1">
    <source>
        <dbReference type="SAM" id="Phobius"/>
    </source>
</evidence>
<comment type="caution">
    <text evidence="2">The sequence shown here is derived from an EMBL/GenBank/DDBJ whole genome shotgun (WGS) entry which is preliminary data.</text>
</comment>
<dbReference type="Proteomes" id="UP000035996">
    <property type="component" value="Unassembled WGS sequence"/>
</dbReference>
<dbReference type="STRING" id="157733.AB986_08185"/>
<protein>
    <submittedName>
        <fullName evidence="2">Uncharacterized protein</fullName>
    </submittedName>
</protein>
<keyword evidence="1" id="KW-1133">Transmembrane helix</keyword>
<accession>A0A0J6FXX6</accession>
<dbReference type="AlphaFoldDB" id="A0A0J6FXX6"/>
<keyword evidence="3" id="KW-1185">Reference proteome</keyword>
<sequence length="104" mass="11485">MEDPCIIPVMVAIILGVGTIMGMGPIFQVTAITMDTARMYQAMATTTGKVDLLLDTDIITVTVVTIRGMVTITDTERFIDRNSGIMGEYSWFFFLLRVNEGRGN</sequence>
<evidence type="ECO:0000313" key="3">
    <source>
        <dbReference type="Proteomes" id="UP000035996"/>
    </source>
</evidence>
<name>A0A0J6FXX6_9BACL</name>
<gene>
    <name evidence="2" type="ORF">AB986_08185</name>
</gene>
<organism evidence="2 3">
    <name type="scientific">Guptibacillus hwajinpoensis</name>
    <dbReference type="NCBI Taxonomy" id="208199"/>
    <lineage>
        <taxon>Bacteria</taxon>
        <taxon>Bacillati</taxon>
        <taxon>Bacillota</taxon>
        <taxon>Bacilli</taxon>
        <taxon>Bacillales</taxon>
        <taxon>Guptibacillaceae</taxon>
        <taxon>Guptibacillus</taxon>
    </lineage>
</organism>
<reference evidence="2" key="1">
    <citation type="submission" date="2015-06" db="EMBL/GenBank/DDBJ databases">
        <authorList>
            <person name="Liu B."/>
            <person name="Wang J."/>
            <person name="Zhu Y."/>
            <person name="Liu G."/>
            <person name="Chen Q."/>
            <person name="Zheng C."/>
            <person name="Che J."/>
            <person name="Ge C."/>
            <person name="Shi H."/>
            <person name="Pan Z."/>
            <person name="Liu X."/>
        </authorList>
    </citation>
    <scope>NUCLEOTIDE SEQUENCE [LARGE SCALE GENOMIC DNA]</scope>
    <source>
        <strain evidence="2">DSM 16346</strain>
    </source>
</reference>
<keyword evidence="1" id="KW-0812">Transmembrane</keyword>
<proteinExistence type="predicted"/>
<feature type="transmembrane region" description="Helical" evidence="1">
    <location>
        <begin position="6"/>
        <end position="29"/>
    </location>
</feature>
<keyword evidence="1" id="KW-0472">Membrane</keyword>